<evidence type="ECO:0000313" key="2">
    <source>
        <dbReference type="EMBL" id="QBC73610.1"/>
    </source>
</evidence>
<feature type="compositionally biased region" description="Basic and acidic residues" evidence="1">
    <location>
        <begin position="136"/>
        <end position="146"/>
    </location>
</feature>
<proteinExistence type="predicted"/>
<dbReference type="EMBL" id="MH580896">
    <property type="protein sequence ID" value="QBC73610.1"/>
    <property type="molecule type" value="Genomic_DNA"/>
</dbReference>
<evidence type="ECO:0000256" key="1">
    <source>
        <dbReference type="SAM" id="MobiDB-lite"/>
    </source>
</evidence>
<dbReference type="Pfam" id="PF11129">
    <property type="entry name" value="EIAV_Rev"/>
    <property type="match status" value="1"/>
</dbReference>
<feature type="region of interest" description="Disordered" evidence="1">
    <location>
        <begin position="54"/>
        <end position="77"/>
    </location>
</feature>
<reference evidence="2" key="1">
    <citation type="submission" date="2018-07" db="EMBL/GenBank/DDBJ databases">
        <title>Characterisation of EIAV strains.</title>
        <authorList>
            <person name="Dorey-Robinson D.L.W."/>
            <person name="Choudhury B."/>
            <person name="Steinbach F."/>
        </authorList>
    </citation>
    <scope>NUCLEOTIDE SEQUENCE</scope>
    <source>
        <strain evidence="2">Newmarket</strain>
    </source>
</reference>
<organism evidence="2">
    <name type="scientific">Equine infectious anemia virus</name>
    <dbReference type="NCBI Taxonomy" id="11665"/>
    <lineage>
        <taxon>Viruses</taxon>
        <taxon>Riboviria</taxon>
        <taxon>Pararnavirae</taxon>
        <taxon>Artverviricota</taxon>
        <taxon>Revtraviricetes</taxon>
        <taxon>Ortervirales</taxon>
        <taxon>Retroviridae</taxon>
        <taxon>Orthoretrovirinae</taxon>
        <taxon>Lentivirus</taxon>
        <taxon>Lentivirus equinfane</taxon>
    </lineage>
</organism>
<feature type="region of interest" description="Disordered" evidence="1">
    <location>
        <begin position="128"/>
        <end position="165"/>
    </location>
</feature>
<protein>
    <submittedName>
        <fullName evidence="2">Rev</fullName>
    </submittedName>
</protein>
<dbReference type="InterPro" id="IPR021311">
    <property type="entry name" value="EIAV_Rev"/>
</dbReference>
<sequence length="165" mass="19834">MAQEKCSRVQEEMKLKEDKEVKKEERNWWKMAPQGPLDNTEWCRILRQTLPEEPVPSQTCIARRHVGPGPVQRTPSRRDRWLRGQIQEAEALQERLEWRIRGVQQTAKELEAINKGIWRELHYTKDQRGDYSSWDGYRRQQEEHWGEPSSRVLKPGNSKRRRKHL</sequence>
<accession>A0A411K858</accession>
<name>A0A411K858_9RETR</name>